<dbReference type="GO" id="GO:0006797">
    <property type="term" value="P:polyphosphate metabolic process"/>
    <property type="evidence" value="ECO:0007669"/>
    <property type="project" value="InterPro"/>
</dbReference>
<dbReference type="NCBIfam" id="TIGR03709">
    <property type="entry name" value="PPK2_rel_1"/>
    <property type="match status" value="1"/>
</dbReference>
<dbReference type="Pfam" id="PF03976">
    <property type="entry name" value="PPK2"/>
    <property type="match status" value="1"/>
</dbReference>
<evidence type="ECO:0000313" key="7">
    <source>
        <dbReference type="EMBL" id="CAB4703837.1"/>
    </source>
</evidence>
<dbReference type="GO" id="GO:0008976">
    <property type="term" value="F:polyphosphate kinase activity"/>
    <property type="evidence" value="ECO:0007669"/>
    <property type="project" value="InterPro"/>
</dbReference>
<gene>
    <name evidence="6" type="ORF">UFOPK1762_01104</name>
    <name evidence="7" type="ORF">UFOPK2624_00702</name>
    <name evidence="8" type="ORF">UFOPK3010_00822</name>
    <name evidence="4" type="ORF">UFOPK3331_00413</name>
    <name evidence="5" type="ORF">UFOPK4201_00746</name>
</gene>
<dbReference type="EMBL" id="CAEZTY010000038">
    <property type="protein sequence ID" value="CAB4587315.1"/>
    <property type="molecule type" value="Genomic_DNA"/>
</dbReference>
<evidence type="ECO:0000259" key="3">
    <source>
        <dbReference type="Pfam" id="PF03976"/>
    </source>
</evidence>
<dbReference type="InterPro" id="IPR022488">
    <property type="entry name" value="PPK2-related"/>
</dbReference>
<evidence type="ECO:0000256" key="1">
    <source>
        <dbReference type="ARBA" id="ARBA00022679"/>
    </source>
</evidence>
<evidence type="ECO:0000313" key="8">
    <source>
        <dbReference type="EMBL" id="CAB4805131.1"/>
    </source>
</evidence>
<dbReference type="InterPro" id="IPR016898">
    <property type="entry name" value="Polyphosphate_phosphotransfera"/>
</dbReference>
<keyword evidence="2" id="KW-0418">Kinase</keyword>
<organism evidence="4">
    <name type="scientific">freshwater metagenome</name>
    <dbReference type="NCBI Taxonomy" id="449393"/>
    <lineage>
        <taxon>unclassified sequences</taxon>
        <taxon>metagenomes</taxon>
        <taxon>ecological metagenomes</taxon>
    </lineage>
</organism>
<evidence type="ECO:0000313" key="6">
    <source>
        <dbReference type="EMBL" id="CAB4587315.1"/>
    </source>
</evidence>
<dbReference type="EMBL" id="CAFAAM010000095">
    <property type="protein sequence ID" value="CAB4805131.1"/>
    <property type="molecule type" value="Genomic_DNA"/>
</dbReference>
<dbReference type="EMBL" id="CAEUNJ010000025">
    <property type="protein sequence ID" value="CAB4371311.1"/>
    <property type="molecule type" value="Genomic_DNA"/>
</dbReference>
<dbReference type="AlphaFoldDB" id="A0A6J5YTA5"/>
<dbReference type="EMBL" id="CAEZXY010000021">
    <property type="protein sequence ID" value="CAB4703837.1"/>
    <property type="molecule type" value="Genomic_DNA"/>
</dbReference>
<protein>
    <submittedName>
        <fullName evidence="4">Unannotated protein</fullName>
    </submittedName>
</protein>
<evidence type="ECO:0000313" key="5">
    <source>
        <dbReference type="EMBL" id="CAB4371311.1"/>
    </source>
</evidence>
<dbReference type="InterPro" id="IPR027417">
    <property type="entry name" value="P-loop_NTPase"/>
</dbReference>
<name>A0A6J5YTA5_9ZZZZ</name>
<dbReference type="PIRSF" id="PIRSF028756">
    <property type="entry name" value="PPK2_prd"/>
    <property type="match status" value="1"/>
</dbReference>
<keyword evidence="1" id="KW-0808">Transferase</keyword>
<feature type="domain" description="Polyphosphate kinase-2-related" evidence="3">
    <location>
        <begin position="35"/>
        <end position="258"/>
    </location>
</feature>
<dbReference type="InterPro" id="IPR022300">
    <property type="entry name" value="PPK2-rel_1"/>
</dbReference>
<evidence type="ECO:0000313" key="4">
    <source>
        <dbReference type="EMBL" id="CAB4333715.1"/>
    </source>
</evidence>
<dbReference type="PANTHER" id="PTHR34383:SF3">
    <property type="entry name" value="POLYPHOSPHATE:AMP PHOSPHOTRANSFERASE"/>
    <property type="match status" value="1"/>
</dbReference>
<dbReference type="Gene3D" id="3.40.50.300">
    <property type="entry name" value="P-loop containing nucleotide triphosphate hydrolases"/>
    <property type="match status" value="1"/>
</dbReference>
<dbReference type="PANTHER" id="PTHR34383">
    <property type="entry name" value="POLYPHOSPHATE:AMP PHOSPHOTRANSFERASE-RELATED"/>
    <property type="match status" value="1"/>
</dbReference>
<proteinExistence type="predicted"/>
<dbReference type="SUPFAM" id="SSF52540">
    <property type="entry name" value="P-loop containing nucleoside triphosphate hydrolases"/>
    <property type="match status" value="1"/>
</dbReference>
<dbReference type="EMBL" id="CAESAL010000008">
    <property type="protein sequence ID" value="CAB4333715.1"/>
    <property type="molecule type" value="Genomic_DNA"/>
</dbReference>
<accession>A0A6J5YTA5</accession>
<evidence type="ECO:0000256" key="2">
    <source>
        <dbReference type="ARBA" id="ARBA00022777"/>
    </source>
</evidence>
<reference evidence="4" key="1">
    <citation type="submission" date="2020-05" db="EMBL/GenBank/DDBJ databases">
        <authorList>
            <person name="Chiriac C."/>
            <person name="Salcher M."/>
            <person name="Ghai R."/>
            <person name="Kavagutti S V."/>
        </authorList>
    </citation>
    <scope>NUCLEOTIDE SEQUENCE</scope>
</reference>
<sequence length="275" mass="31757">MSPNRIEPDDYRVKPGAKVSLGKWSTSATDGFDGDKEQGAALLPALNERLAELQGMLYAESKHKMLIILQGMDTSGKDGTIKHVFRTINPVGVKVKDFKRPNDVELAHDYLWRVHEHTPRNGRMVIFNRSHYEDVLVVRVNDLVPKNVWERRYQHIRGFEQMLADEGTTIVKLFLHISKDEQRARLQERLDNPAKHWKFEHGDVAERAHWDAYSEAYEKALSETSTKSAPWYVIPSDRKWFRNLVISQLLIDKLEALNMTYPEPVIGIENIVISD</sequence>